<comment type="caution">
    <text evidence="1">The sequence shown here is derived from an EMBL/GenBank/DDBJ whole genome shotgun (WGS) entry which is preliminary data.</text>
</comment>
<dbReference type="AlphaFoldDB" id="A0A2S7MVX1"/>
<evidence type="ECO:0000313" key="2">
    <source>
        <dbReference type="Proteomes" id="UP000239663"/>
    </source>
</evidence>
<dbReference type="EMBL" id="PKOZ01000018">
    <property type="protein sequence ID" value="PQD93900.1"/>
    <property type="molecule type" value="Genomic_DNA"/>
</dbReference>
<accession>A0A2S7MVX1</accession>
<dbReference type="Proteomes" id="UP000239663">
    <property type="component" value="Unassembled WGS sequence"/>
</dbReference>
<gene>
    <name evidence="1" type="ORF">CYL18_17230</name>
</gene>
<sequence>MANLTKLEGENVRFDCMLVKKECFLHNRFKRESKNMLERERKLLTIISRQTSVEGGWVTERIGRSADKPIIAEIHGLKEDEAINILKRFGALIEISVPKGMYQILGYLIYFSLHR</sequence>
<evidence type="ECO:0000313" key="1">
    <source>
        <dbReference type="EMBL" id="PQD93900.1"/>
    </source>
</evidence>
<keyword evidence="2" id="KW-1185">Reference proteome</keyword>
<organism evidence="1 2">
    <name type="scientific">Pradoshia eiseniae</name>
    <dbReference type="NCBI Taxonomy" id="2064768"/>
    <lineage>
        <taxon>Bacteria</taxon>
        <taxon>Bacillati</taxon>
        <taxon>Bacillota</taxon>
        <taxon>Bacilli</taxon>
        <taxon>Bacillales</taxon>
        <taxon>Bacillaceae</taxon>
        <taxon>Pradoshia</taxon>
    </lineage>
</organism>
<protein>
    <submittedName>
        <fullName evidence="1">Uncharacterized protein</fullName>
    </submittedName>
</protein>
<name>A0A2S7MVX1_9BACI</name>
<reference evidence="1 2" key="1">
    <citation type="submission" date="2017-12" db="EMBL/GenBank/DDBJ databases">
        <title>Taxonomic description and draft genome of Pradoshia cofamensis Gen. nov., sp. nov., a thermotolerant bacillale isolated from anterior gut of earthworm Eisenia fetida.</title>
        <authorList>
            <person name="Saha T."/>
            <person name="Chakraborty R."/>
        </authorList>
    </citation>
    <scope>NUCLEOTIDE SEQUENCE [LARGE SCALE GENOMIC DNA]</scope>
    <source>
        <strain evidence="1 2">EAG3</strain>
    </source>
</reference>
<proteinExistence type="predicted"/>